<dbReference type="InterPro" id="IPR040038">
    <property type="entry name" value="TIPIN/Csm3/Swi3"/>
</dbReference>
<evidence type="ECO:0000313" key="9">
    <source>
        <dbReference type="EMBL" id="PVD19206.1"/>
    </source>
</evidence>
<organism evidence="9 10">
    <name type="scientific">Pomacea canaliculata</name>
    <name type="common">Golden apple snail</name>
    <dbReference type="NCBI Taxonomy" id="400727"/>
    <lineage>
        <taxon>Eukaryota</taxon>
        <taxon>Metazoa</taxon>
        <taxon>Spiralia</taxon>
        <taxon>Lophotrochozoa</taxon>
        <taxon>Mollusca</taxon>
        <taxon>Gastropoda</taxon>
        <taxon>Caenogastropoda</taxon>
        <taxon>Architaenioglossa</taxon>
        <taxon>Ampullarioidea</taxon>
        <taxon>Ampullariidae</taxon>
        <taxon>Pomacea</taxon>
    </lineage>
</organism>
<evidence type="ECO:0000256" key="3">
    <source>
        <dbReference type="ARBA" id="ARBA00022763"/>
    </source>
</evidence>
<sequence length="355" mass="40118">MYFKLLRVVLPYESVEMESTALEMDDIFDDHDGVDEEDAIPNRLPDLPEGLINEEEQASQQDEEAENREVLAKLKGIKGASKHTVKRPMPKLDSIRLTGERGIPILPQVFRDVKLKGKGHEVDDLQVVMRYLEHWAHRLFPMMPFDEVLERIERLGTKKDAVMIVRQEFGSKRKKIVDESFTAASTSSMETDIDYTCIKKMRLDMPVLHQDMVNNLDEDFDGSLTDDNQHTTGQPMEDRFDKLVREANMKTAEENDRTNNTQRSSTSQLQNSASGVSDTDLSAEVLERIERNRQMALKRRVSKTSACDQNAHDRGAVRADHHTTAGCSAPIEQTSQQSVQSSSSTDSVTIPSGLP</sequence>
<evidence type="ECO:0000256" key="6">
    <source>
        <dbReference type="RuleBase" id="RU366049"/>
    </source>
</evidence>
<dbReference type="GO" id="GO:0031298">
    <property type="term" value="C:replication fork protection complex"/>
    <property type="evidence" value="ECO:0007669"/>
    <property type="project" value="TreeGrafter"/>
</dbReference>
<dbReference type="OrthoDB" id="437078at2759"/>
<evidence type="ECO:0000256" key="4">
    <source>
        <dbReference type="ARBA" id="ARBA00023242"/>
    </source>
</evidence>
<keyword evidence="10" id="KW-1185">Reference proteome</keyword>
<comment type="function">
    <text evidence="6">Plays an important role in the control of DNA replication and the maintenance of replication fork stability.</text>
</comment>
<evidence type="ECO:0000256" key="2">
    <source>
        <dbReference type="ARBA" id="ARBA00006075"/>
    </source>
</evidence>
<evidence type="ECO:0000256" key="5">
    <source>
        <dbReference type="ARBA" id="ARBA00023306"/>
    </source>
</evidence>
<feature type="compositionally biased region" description="Basic and acidic residues" evidence="7">
    <location>
        <begin position="310"/>
        <end position="323"/>
    </location>
</feature>
<evidence type="ECO:0000313" key="10">
    <source>
        <dbReference type="Proteomes" id="UP000245119"/>
    </source>
</evidence>
<dbReference type="GO" id="GO:0003677">
    <property type="term" value="F:DNA binding"/>
    <property type="evidence" value="ECO:0007669"/>
    <property type="project" value="TreeGrafter"/>
</dbReference>
<comment type="similarity">
    <text evidence="2 6">Belongs to the CSM3 family.</text>
</comment>
<keyword evidence="3 6" id="KW-0227">DNA damage</keyword>
<keyword evidence="5 6" id="KW-0131">Cell cycle</keyword>
<dbReference type="Proteomes" id="UP000245119">
    <property type="component" value="Linkage Group LG13"/>
</dbReference>
<accession>A0A2T7NDF5</accession>
<dbReference type="AlphaFoldDB" id="A0A2T7NDF5"/>
<feature type="compositionally biased region" description="Low complexity" evidence="7">
    <location>
        <begin position="333"/>
        <end position="349"/>
    </location>
</feature>
<dbReference type="GO" id="GO:0043111">
    <property type="term" value="P:replication fork arrest"/>
    <property type="evidence" value="ECO:0007669"/>
    <property type="project" value="TreeGrafter"/>
</dbReference>
<dbReference type="InterPro" id="IPR012923">
    <property type="entry name" value="Csm3"/>
</dbReference>
<feature type="domain" description="Chromosome segregation in meiosis protein 3" evidence="8">
    <location>
        <begin position="91"/>
        <end position="167"/>
    </location>
</feature>
<dbReference type="EMBL" id="PZQS01000013">
    <property type="protein sequence ID" value="PVD19206.1"/>
    <property type="molecule type" value="Genomic_DNA"/>
</dbReference>
<evidence type="ECO:0000256" key="1">
    <source>
        <dbReference type="ARBA" id="ARBA00004123"/>
    </source>
</evidence>
<evidence type="ECO:0000256" key="7">
    <source>
        <dbReference type="SAM" id="MobiDB-lite"/>
    </source>
</evidence>
<dbReference type="GO" id="GO:0000076">
    <property type="term" value="P:DNA replication checkpoint signaling"/>
    <property type="evidence" value="ECO:0007669"/>
    <property type="project" value="UniProtKB-UniRule"/>
</dbReference>
<feature type="region of interest" description="Disordered" evidence="7">
    <location>
        <begin position="296"/>
        <end position="355"/>
    </location>
</feature>
<dbReference type="GO" id="GO:0006974">
    <property type="term" value="P:DNA damage response"/>
    <property type="evidence" value="ECO:0007669"/>
    <property type="project" value="UniProtKB-KW"/>
</dbReference>
<dbReference type="GO" id="GO:0031297">
    <property type="term" value="P:replication fork processing"/>
    <property type="evidence" value="ECO:0007669"/>
    <property type="project" value="UniProtKB-UniRule"/>
</dbReference>
<feature type="compositionally biased region" description="Polar residues" evidence="7">
    <location>
        <begin position="258"/>
        <end position="280"/>
    </location>
</feature>
<gene>
    <name evidence="9" type="ORF">C0Q70_19691</name>
</gene>
<name>A0A2T7NDF5_POMCA</name>
<comment type="subcellular location">
    <subcellularLocation>
        <location evidence="1 6">Nucleus</location>
    </subcellularLocation>
</comment>
<dbReference type="PANTHER" id="PTHR13220">
    <property type="entry name" value="TIMELESS INTERACTING-RELATED"/>
    <property type="match status" value="1"/>
</dbReference>
<dbReference type="STRING" id="400727.A0A2T7NDF5"/>
<evidence type="ECO:0000259" key="8">
    <source>
        <dbReference type="Pfam" id="PF07962"/>
    </source>
</evidence>
<comment type="caution">
    <text evidence="9">The sequence shown here is derived from an EMBL/GenBank/DDBJ whole genome shotgun (WGS) entry which is preliminary data.</text>
</comment>
<dbReference type="Pfam" id="PF07962">
    <property type="entry name" value="Swi3"/>
    <property type="match status" value="1"/>
</dbReference>
<dbReference type="PANTHER" id="PTHR13220:SF11">
    <property type="entry name" value="TIMELESS-INTERACTING PROTEIN"/>
    <property type="match status" value="1"/>
</dbReference>
<reference evidence="9 10" key="1">
    <citation type="submission" date="2018-04" db="EMBL/GenBank/DDBJ databases">
        <title>The genome of golden apple snail Pomacea canaliculata provides insight into stress tolerance and invasive adaptation.</title>
        <authorList>
            <person name="Liu C."/>
            <person name="Liu B."/>
            <person name="Ren Y."/>
            <person name="Zhang Y."/>
            <person name="Wang H."/>
            <person name="Li S."/>
            <person name="Jiang F."/>
            <person name="Yin L."/>
            <person name="Zhang G."/>
            <person name="Qian W."/>
            <person name="Fan W."/>
        </authorList>
    </citation>
    <scope>NUCLEOTIDE SEQUENCE [LARGE SCALE GENOMIC DNA]</scope>
    <source>
        <strain evidence="9">SZHN2017</strain>
        <tissue evidence="9">Muscle</tissue>
    </source>
</reference>
<keyword evidence="4 6" id="KW-0539">Nucleus</keyword>
<protein>
    <recommendedName>
        <fullName evidence="6">TIMELESS-interacting protein</fullName>
    </recommendedName>
</protein>
<proteinExistence type="inferred from homology"/>
<feature type="region of interest" description="Disordered" evidence="7">
    <location>
        <begin position="251"/>
        <end position="280"/>
    </location>
</feature>